<keyword evidence="7" id="KW-0902">Two-component regulatory system</keyword>
<protein>
    <recommendedName>
        <fullName evidence="9">Circadian input-output histidine kinase CikA</fullName>
        <ecNumber evidence="3">2.7.13.3</ecNumber>
    </recommendedName>
    <alternativeName>
        <fullName evidence="4">Stage 0 sporulation protein A homolog</fullName>
    </alternativeName>
</protein>
<dbReference type="SMART" id="SM00388">
    <property type="entry name" value="HisKA"/>
    <property type="match status" value="1"/>
</dbReference>
<dbReference type="FunFam" id="3.30.565.10:FF:000010">
    <property type="entry name" value="Sensor histidine kinase RcsC"/>
    <property type="match status" value="1"/>
</dbReference>
<gene>
    <name evidence="15" type="ORF">DWX41_01250</name>
</gene>
<feature type="domain" description="Response regulatory" evidence="14">
    <location>
        <begin position="804"/>
        <end position="925"/>
    </location>
</feature>
<dbReference type="InterPro" id="IPR003594">
    <property type="entry name" value="HATPase_dom"/>
</dbReference>
<evidence type="ECO:0000256" key="3">
    <source>
        <dbReference type="ARBA" id="ARBA00012438"/>
    </source>
</evidence>
<dbReference type="Pfam" id="PF00497">
    <property type="entry name" value="SBP_bac_3"/>
    <property type="match status" value="2"/>
</dbReference>
<dbReference type="CDD" id="cd17546">
    <property type="entry name" value="REC_hyHK_CKI1_RcsC-like"/>
    <property type="match status" value="1"/>
</dbReference>
<evidence type="ECO:0000256" key="7">
    <source>
        <dbReference type="ARBA" id="ARBA00023012"/>
    </source>
</evidence>
<reference evidence="15 16" key="1">
    <citation type="submission" date="2018-08" db="EMBL/GenBank/DDBJ databases">
        <title>A genome reference for cultivated species of the human gut microbiota.</title>
        <authorList>
            <person name="Zou Y."/>
            <person name="Xue W."/>
            <person name="Luo G."/>
        </authorList>
    </citation>
    <scope>NUCLEOTIDE SEQUENCE [LARGE SCALE GENOMIC DNA]</scope>
    <source>
        <strain evidence="15 16">AF19-21</strain>
    </source>
</reference>
<dbReference type="InterPro" id="IPR036890">
    <property type="entry name" value="HATPase_C_sf"/>
</dbReference>
<dbReference type="Gene3D" id="3.40.50.2300">
    <property type="match status" value="1"/>
</dbReference>
<dbReference type="Pfam" id="PF00072">
    <property type="entry name" value="Response_reg"/>
    <property type="match status" value="1"/>
</dbReference>
<feature type="chain" id="PRO_5017832863" description="Circadian input-output histidine kinase CikA" evidence="12">
    <location>
        <begin position="34"/>
        <end position="931"/>
    </location>
</feature>
<dbReference type="Pfam" id="PF02518">
    <property type="entry name" value="HATPase_c"/>
    <property type="match status" value="1"/>
</dbReference>
<dbReference type="GeneID" id="93336141"/>
<dbReference type="Proteomes" id="UP000261111">
    <property type="component" value="Unassembled WGS sequence"/>
</dbReference>
<dbReference type="SMART" id="SM00062">
    <property type="entry name" value="PBPb"/>
    <property type="match status" value="2"/>
</dbReference>
<evidence type="ECO:0000259" key="13">
    <source>
        <dbReference type="PROSITE" id="PS50109"/>
    </source>
</evidence>
<keyword evidence="11" id="KW-0812">Transmembrane</keyword>
<dbReference type="SMART" id="SM00448">
    <property type="entry name" value="REC"/>
    <property type="match status" value="1"/>
</dbReference>
<evidence type="ECO:0000256" key="12">
    <source>
        <dbReference type="SAM" id="SignalP"/>
    </source>
</evidence>
<dbReference type="SUPFAM" id="SSF52172">
    <property type="entry name" value="CheY-like"/>
    <property type="match status" value="1"/>
</dbReference>
<feature type="modified residue" description="4-aspartylphosphate" evidence="10">
    <location>
        <position position="856"/>
    </location>
</feature>
<evidence type="ECO:0000256" key="6">
    <source>
        <dbReference type="ARBA" id="ARBA00022777"/>
    </source>
</evidence>
<dbReference type="Pfam" id="PF00512">
    <property type="entry name" value="HisKA"/>
    <property type="match status" value="1"/>
</dbReference>
<accession>A0A3E2X3I5</accession>
<dbReference type="InterPro" id="IPR003661">
    <property type="entry name" value="HisK_dim/P_dom"/>
</dbReference>
<evidence type="ECO:0000256" key="2">
    <source>
        <dbReference type="ARBA" id="ARBA00006402"/>
    </source>
</evidence>
<sequence>MIKHQIHGGIRCLAAAFLSTLLAVSFFSPCAAAAESEETVLRVAFPDAEGYTSLSKDGSPIGVVVDYLNEISKYTGWKYEYVSTGNAVGDFQDGKFDLMGGTFYNESLEEIFGYPDYNCGYTQAKLMARKDDASIRSYDTGTLNGKTIGVYDRSTENIQRLKEWLTIQALDCEIRYYGRDALENGNLYNRLENGEADLLLGYGTDIPDTLYTAASFGGQAHYIVTQPNNQAILDQLNMALEQIYAADPEFAEKEQSKNFADNLTGYAVLTEQELSYIAEKGTVTVAVPNDWHPMYCVDIDDYHEGFVPDVLEKVTEYSGLQFTYLTCDSYMDAITMVQEGTADILGFFMGTEESASDHDLARTTAYAGLSPILVRNKNVTYPSEGRVCGVMTGRSKSKSVVADKVVYYHSAEEGLSDVNRGKIDFFYGIAAHTENIIRTKNLTNVVQVSLPNSNTEVSFAVSKPVGTPLFSILNKAVNNMTESEKEAISSSNMVSIGDTHITLSSIIASNPQLAITVVALFLLLILLSVSLYFHFRLRAAKMRLGWEKAEADSRAKTDFLSRMSHEIRTPMNAIVGLADLTEQLPGLPEKAQLNLGKVKASSHYLLSLINDILDMSRIESGKMTLNCSPFSMDELLDNIESMLATDAERRGLEFHIESNVHAETYLGDSVRLRQVLLNLLSNAFKFTYEDGSVTLRVDGAPAGQTDQALTVQVIDTGVGIAPESQERVFQSFEQVGTSSTKSMGTGLGLPISRSIVRLMGGDLLLRSELGRGSTFYFTITLPFGEHSQQPELCPKTDLTLHGIRILFAEDNDLNAEIAMELLGAQGADIQRVENGKLAVKRFEASTPGEFQAILMDIQMPEMNGLNATKAIRNLNRPDAQTIPIIAMTANSFQEDVDAALTAGMSGFVSKPVDINVLFSELHRTIRAAENT</sequence>
<evidence type="ECO:0000256" key="5">
    <source>
        <dbReference type="ARBA" id="ARBA00022553"/>
    </source>
</evidence>
<evidence type="ECO:0000259" key="14">
    <source>
        <dbReference type="PROSITE" id="PS50110"/>
    </source>
</evidence>
<keyword evidence="11" id="KW-1133">Transmembrane helix</keyword>
<evidence type="ECO:0000256" key="8">
    <source>
        <dbReference type="ARBA" id="ARBA00024867"/>
    </source>
</evidence>
<dbReference type="CDD" id="cd00082">
    <property type="entry name" value="HisKA"/>
    <property type="match status" value="1"/>
</dbReference>
<keyword evidence="6" id="KW-0808">Transferase</keyword>
<feature type="transmembrane region" description="Helical" evidence="11">
    <location>
        <begin position="513"/>
        <end position="533"/>
    </location>
</feature>
<evidence type="ECO:0000256" key="4">
    <source>
        <dbReference type="ARBA" id="ARBA00018672"/>
    </source>
</evidence>
<comment type="caution">
    <text evidence="15">The sequence shown here is derived from an EMBL/GenBank/DDBJ whole genome shotgun (WGS) entry which is preliminary data.</text>
</comment>
<evidence type="ECO:0000313" key="16">
    <source>
        <dbReference type="Proteomes" id="UP000261111"/>
    </source>
</evidence>
<dbReference type="Gene3D" id="3.30.565.10">
    <property type="entry name" value="Histidine kinase-like ATPase, C-terminal domain"/>
    <property type="match status" value="1"/>
</dbReference>
<dbReference type="SUPFAM" id="SSF53850">
    <property type="entry name" value="Periplasmic binding protein-like II"/>
    <property type="match status" value="2"/>
</dbReference>
<dbReference type="SMART" id="SM00387">
    <property type="entry name" value="HATPase_c"/>
    <property type="match status" value="1"/>
</dbReference>
<feature type="signal peptide" evidence="12">
    <location>
        <begin position="1"/>
        <end position="33"/>
    </location>
</feature>
<feature type="domain" description="Histidine kinase" evidence="13">
    <location>
        <begin position="562"/>
        <end position="783"/>
    </location>
</feature>
<dbReference type="SUPFAM" id="SSF47384">
    <property type="entry name" value="Homodimeric domain of signal transducing histidine kinase"/>
    <property type="match status" value="1"/>
</dbReference>
<dbReference type="AlphaFoldDB" id="A0A3E2X3I5"/>
<evidence type="ECO:0000256" key="10">
    <source>
        <dbReference type="PROSITE-ProRule" id="PRU00169"/>
    </source>
</evidence>
<evidence type="ECO:0000256" key="1">
    <source>
        <dbReference type="ARBA" id="ARBA00000085"/>
    </source>
</evidence>
<organism evidence="15 16">
    <name type="scientific">Hungatella hathewayi</name>
    <dbReference type="NCBI Taxonomy" id="154046"/>
    <lineage>
        <taxon>Bacteria</taxon>
        <taxon>Bacillati</taxon>
        <taxon>Bacillota</taxon>
        <taxon>Clostridia</taxon>
        <taxon>Lachnospirales</taxon>
        <taxon>Lachnospiraceae</taxon>
        <taxon>Hungatella</taxon>
    </lineage>
</organism>
<evidence type="ECO:0000256" key="11">
    <source>
        <dbReference type="SAM" id="Phobius"/>
    </source>
</evidence>
<dbReference type="InterPro" id="IPR036097">
    <property type="entry name" value="HisK_dim/P_sf"/>
</dbReference>
<dbReference type="PROSITE" id="PS50110">
    <property type="entry name" value="RESPONSE_REGULATORY"/>
    <property type="match status" value="1"/>
</dbReference>
<keyword evidence="12" id="KW-0732">Signal</keyword>
<dbReference type="EC" id="2.7.13.3" evidence="3"/>
<dbReference type="InterPro" id="IPR011006">
    <property type="entry name" value="CheY-like_superfamily"/>
</dbReference>
<dbReference type="InterPro" id="IPR005467">
    <property type="entry name" value="His_kinase_dom"/>
</dbReference>
<name>A0A3E2X3I5_9FIRM</name>
<dbReference type="CDD" id="cd16922">
    <property type="entry name" value="HATPase_EvgS-ArcB-TorS-like"/>
    <property type="match status" value="1"/>
</dbReference>
<keyword evidence="11" id="KW-0472">Membrane</keyword>
<dbReference type="SUPFAM" id="SSF55874">
    <property type="entry name" value="ATPase domain of HSP90 chaperone/DNA topoisomerase II/histidine kinase"/>
    <property type="match status" value="1"/>
</dbReference>
<dbReference type="InterPro" id="IPR001789">
    <property type="entry name" value="Sig_transdc_resp-reg_receiver"/>
</dbReference>
<dbReference type="PROSITE" id="PS50109">
    <property type="entry name" value="HIS_KIN"/>
    <property type="match status" value="1"/>
</dbReference>
<dbReference type="PRINTS" id="PR00344">
    <property type="entry name" value="BCTRLSENSOR"/>
</dbReference>
<evidence type="ECO:0000313" key="15">
    <source>
        <dbReference type="EMBL" id="RGC35648.1"/>
    </source>
</evidence>
<dbReference type="Gene3D" id="1.10.287.130">
    <property type="match status" value="1"/>
</dbReference>
<comment type="similarity">
    <text evidence="2">In the N-terminal section; belongs to the phytochrome family.</text>
</comment>
<dbReference type="GO" id="GO:0000155">
    <property type="term" value="F:phosphorelay sensor kinase activity"/>
    <property type="evidence" value="ECO:0007669"/>
    <property type="project" value="InterPro"/>
</dbReference>
<dbReference type="PANTHER" id="PTHR45339:SF1">
    <property type="entry name" value="HYBRID SIGNAL TRANSDUCTION HISTIDINE KINASE J"/>
    <property type="match status" value="1"/>
</dbReference>
<comment type="function">
    <text evidence="8">May play the central regulatory role in sporulation. It may be an element of the effector pathway responsible for the activation of sporulation genes in response to nutritional stress. Spo0A may act in concert with spo0H (a sigma factor) to control the expression of some genes that are critical to the sporulation process.</text>
</comment>
<dbReference type="Gene3D" id="3.40.190.10">
    <property type="entry name" value="Periplasmic binding protein-like II"/>
    <property type="match status" value="4"/>
</dbReference>
<dbReference type="EMBL" id="QVIA01000001">
    <property type="protein sequence ID" value="RGC35648.1"/>
    <property type="molecule type" value="Genomic_DNA"/>
</dbReference>
<evidence type="ECO:0000256" key="9">
    <source>
        <dbReference type="ARBA" id="ARBA00074306"/>
    </source>
</evidence>
<comment type="catalytic activity">
    <reaction evidence="1">
        <text>ATP + protein L-histidine = ADP + protein N-phospho-L-histidine.</text>
        <dbReference type="EC" id="2.7.13.3"/>
    </reaction>
</comment>
<keyword evidence="5 10" id="KW-0597">Phosphoprotein</keyword>
<dbReference type="RefSeq" id="WP_117440572.1">
    <property type="nucleotide sequence ID" value="NZ_QVIA01000001.1"/>
</dbReference>
<dbReference type="InterPro" id="IPR001638">
    <property type="entry name" value="Solute-binding_3/MltF_N"/>
</dbReference>
<keyword evidence="6" id="KW-0418">Kinase</keyword>
<dbReference type="PANTHER" id="PTHR45339">
    <property type="entry name" value="HYBRID SIGNAL TRANSDUCTION HISTIDINE KINASE J"/>
    <property type="match status" value="1"/>
</dbReference>
<proteinExistence type="inferred from homology"/>
<dbReference type="InterPro" id="IPR004358">
    <property type="entry name" value="Sig_transdc_His_kin-like_C"/>
</dbReference>